<dbReference type="InterPro" id="IPR016181">
    <property type="entry name" value="Acyl_CoA_acyltransferase"/>
</dbReference>
<gene>
    <name evidence="2" type="ORF">SAMN04488011_10834</name>
</gene>
<feature type="domain" description="N-acetyltransferase" evidence="1">
    <location>
        <begin position="3"/>
        <end position="137"/>
    </location>
</feature>
<dbReference type="AlphaFoldDB" id="A0A1H8KLE9"/>
<organism evidence="2 3">
    <name type="scientific">Palleronia pelagia</name>
    <dbReference type="NCBI Taxonomy" id="387096"/>
    <lineage>
        <taxon>Bacteria</taxon>
        <taxon>Pseudomonadati</taxon>
        <taxon>Pseudomonadota</taxon>
        <taxon>Alphaproteobacteria</taxon>
        <taxon>Rhodobacterales</taxon>
        <taxon>Roseobacteraceae</taxon>
        <taxon>Palleronia</taxon>
    </lineage>
</organism>
<dbReference type="PANTHER" id="PTHR47237">
    <property type="entry name" value="SLL0310 PROTEIN"/>
    <property type="match status" value="1"/>
</dbReference>
<dbReference type="GO" id="GO:0016747">
    <property type="term" value="F:acyltransferase activity, transferring groups other than amino-acyl groups"/>
    <property type="evidence" value="ECO:0007669"/>
    <property type="project" value="InterPro"/>
</dbReference>
<keyword evidence="2" id="KW-0808">Transferase</keyword>
<dbReference type="Proteomes" id="UP000199372">
    <property type="component" value="Unassembled WGS sequence"/>
</dbReference>
<reference evidence="3" key="1">
    <citation type="submission" date="2016-10" db="EMBL/GenBank/DDBJ databases">
        <authorList>
            <person name="Varghese N."/>
            <person name="Submissions S."/>
        </authorList>
    </citation>
    <scope>NUCLEOTIDE SEQUENCE [LARGE SCALE GENOMIC DNA]</scope>
    <source>
        <strain evidence="3">DSM 26893</strain>
    </source>
</reference>
<dbReference type="SUPFAM" id="SSF55729">
    <property type="entry name" value="Acyl-CoA N-acyltransferases (Nat)"/>
    <property type="match status" value="1"/>
</dbReference>
<dbReference type="EMBL" id="FOCM01000008">
    <property type="protein sequence ID" value="SEN93742.1"/>
    <property type="molecule type" value="Genomic_DNA"/>
</dbReference>
<keyword evidence="3" id="KW-1185">Reference proteome</keyword>
<dbReference type="InterPro" id="IPR052729">
    <property type="entry name" value="Acyl/Acetyltrans_Enzymes"/>
</dbReference>
<proteinExistence type="predicted"/>
<sequence>MTACCRVARAGEVAVMLDWAAAEGWNPGLDDAAAFHAADPDGFFVAEVGGQVVAAISVVNHSDAIAFLGLYLCRPEFRGRGIGFALWNFALSHAGDRTVGLDGVAAQQANYARSGFVLHGRTQRLSGHLATEALTLPVARAGEIPDLERLDAAANGVSRPRFLHAWLQDGPTRKTVLKRDGKTITGVATARTCRDGCKIGPIIADDAPAALHLARQAASAIGESRVTIDLPDTAAPFAEMLRQQGFTEGFSTARMYRGDAPATGQCLQAVATLELG</sequence>
<accession>A0A1H8KLE9</accession>
<dbReference type="CDD" id="cd04301">
    <property type="entry name" value="NAT_SF"/>
    <property type="match status" value="1"/>
</dbReference>
<dbReference type="Gene3D" id="3.40.630.30">
    <property type="match status" value="1"/>
</dbReference>
<dbReference type="InterPro" id="IPR041496">
    <property type="entry name" value="YitH/HolE_GNAT"/>
</dbReference>
<dbReference type="Gene3D" id="3.40.630.90">
    <property type="match status" value="1"/>
</dbReference>
<dbReference type="Pfam" id="PF18014">
    <property type="entry name" value="Acetyltransf_18"/>
    <property type="match status" value="1"/>
</dbReference>
<evidence type="ECO:0000259" key="1">
    <source>
        <dbReference type="PROSITE" id="PS51186"/>
    </source>
</evidence>
<dbReference type="RefSeq" id="WP_091846322.1">
    <property type="nucleotide sequence ID" value="NZ_FOCM01000008.1"/>
</dbReference>
<evidence type="ECO:0000313" key="2">
    <source>
        <dbReference type="EMBL" id="SEN93742.1"/>
    </source>
</evidence>
<dbReference type="OrthoDB" id="20916at2"/>
<dbReference type="PROSITE" id="PS51186">
    <property type="entry name" value="GNAT"/>
    <property type="match status" value="1"/>
</dbReference>
<dbReference type="Pfam" id="PF00583">
    <property type="entry name" value="Acetyltransf_1"/>
    <property type="match status" value="1"/>
</dbReference>
<name>A0A1H8KLE9_9RHOB</name>
<dbReference type="PANTHER" id="PTHR47237:SF1">
    <property type="entry name" value="SLL0310 PROTEIN"/>
    <property type="match status" value="1"/>
</dbReference>
<protein>
    <submittedName>
        <fullName evidence="2">Acetyltransferase (GNAT) domain-containing protein</fullName>
    </submittedName>
</protein>
<evidence type="ECO:0000313" key="3">
    <source>
        <dbReference type="Proteomes" id="UP000199372"/>
    </source>
</evidence>
<dbReference type="InterPro" id="IPR000182">
    <property type="entry name" value="GNAT_dom"/>
</dbReference>